<dbReference type="NCBIfam" id="TIGR02532">
    <property type="entry name" value="IV_pilin_GFxxxE"/>
    <property type="match status" value="1"/>
</dbReference>
<keyword evidence="1" id="KW-0472">Membrane</keyword>
<keyword evidence="3" id="KW-1185">Reference proteome</keyword>
<accession>A0A542SLU4</accession>
<dbReference type="InterPro" id="IPR012902">
    <property type="entry name" value="N_methyl_site"/>
</dbReference>
<protein>
    <submittedName>
        <fullName evidence="2">Prepilin-type N-terminal cleavage/methylation domain-containing protein</fullName>
    </submittedName>
</protein>
<dbReference type="Proteomes" id="UP000316181">
    <property type="component" value="Unassembled WGS sequence"/>
</dbReference>
<evidence type="ECO:0000256" key="1">
    <source>
        <dbReference type="SAM" id="Phobius"/>
    </source>
</evidence>
<dbReference type="EMBL" id="VFNV01000001">
    <property type="protein sequence ID" value="TQK75601.1"/>
    <property type="molecule type" value="Genomic_DNA"/>
</dbReference>
<sequence length="227" mass="25055">MRRRSAGKCPGDKGMTLVELIVAMGILTVVLAIFMAGVVSMVKTTVRSETATTANDQMRNVFQRMDREIRYASDINRPGIVSGKQYVEYRYVDDQNEGVATCVQWRYDSSAGELQRREWTEGKTSTITSWITLVTKGRNNLSVADQLPFTFYRAGKDLTTGVTYTTQRLRVHLDAGLGSFGDGRGSQLDTVFIARNSTDQAQTNLDSDNDGVTDVPVCLGDDGVTRS</sequence>
<keyword evidence="1" id="KW-1133">Transmembrane helix</keyword>
<organism evidence="2 3">
    <name type="scientific">Rarobacter incanus</name>
    <dbReference type="NCBI Taxonomy" id="153494"/>
    <lineage>
        <taxon>Bacteria</taxon>
        <taxon>Bacillati</taxon>
        <taxon>Actinomycetota</taxon>
        <taxon>Actinomycetes</taxon>
        <taxon>Micrococcales</taxon>
        <taxon>Rarobacteraceae</taxon>
        <taxon>Rarobacter</taxon>
    </lineage>
</organism>
<dbReference type="AlphaFoldDB" id="A0A542SLU4"/>
<proteinExistence type="predicted"/>
<dbReference type="Pfam" id="PF07963">
    <property type="entry name" value="N_methyl"/>
    <property type="match status" value="1"/>
</dbReference>
<gene>
    <name evidence="2" type="ORF">FB389_0231</name>
</gene>
<reference evidence="2 3" key="1">
    <citation type="submission" date="2019-06" db="EMBL/GenBank/DDBJ databases">
        <title>Sequencing the genomes of 1000 actinobacteria strains.</title>
        <authorList>
            <person name="Klenk H.-P."/>
        </authorList>
    </citation>
    <scope>NUCLEOTIDE SEQUENCE [LARGE SCALE GENOMIC DNA]</scope>
    <source>
        <strain evidence="2 3">DSM 10596</strain>
    </source>
</reference>
<name>A0A542SLU4_9MICO</name>
<dbReference type="PROSITE" id="PS00409">
    <property type="entry name" value="PROKAR_NTER_METHYL"/>
    <property type="match status" value="1"/>
</dbReference>
<comment type="caution">
    <text evidence="2">The sequence shown here is derived from an EMBL/GenBank/DDBJ whole genome shotgun (WGS) entry which is preliminary data.</text>
</comment>
<keyword evidence="1" id="KW-0812">Transmembrane</keyword>
<feature type="transmembrane region" description="Helical" evidence="1">
    <location>
        <begin position="20"/>
        <end position="42"/>
    </location>
</feature>
<evidence type="ECO:0000313" key="2">
    <source>
        <dbReference type="EMBL" id="TQK75601.1"/>
    </source>
</evidence>
<evidence type="ECO:0000313" key="3">
    <source>
        <dbReference type="Proteomes" id="UP000316181"/>
    </source>
</evidence>